<reference evidence="5" key="3">
    <citation type="submission" date="2025-09" db="UniProtKB">
        <authorList>
            <consortium name="Ensembl"/>
        </authorList>
    </citation>
    <scope>IDENTIFICATION</scope>
    <source>
        <strain evidence="5">Thorbecke</strain>
    </source>
</reference>
<dbReference type="PANTHER" id="PTHR17102:SF4">
    <property type="entry name" value="NEURONAL REGENERATION-RELATED PROTEIN"/>
    <property type="match status" value="1"/>
</dbReference>
<dbReference type="InParanoid" id="A0A5F9CKF6"/>
<name>A0A5F9CKF6_RABIT</name>
<dbReference type="Ensembl" id="ENSOCUT00000053966.1">
    <property type="protein sequence ID" value="ENSOCUP00000034092.1"/>
    <property type="gene ID" value="ENSOCUG00000034490.1"/>
</dbReference>
<organism evidence="5 6">
    <name type="scientific">Oryctolagus cuniculus</name>
    <name type="common">Rabbit</name>
    <dbReference type="NCBI Taxonomy" id="9986"/>
    <lineage>
        <taxon>Eukaryota</taxon>
        <taxon>Metazoa</taxon>
        <taxon>Chordata</taxon>
        <taxon>Craniata</taxon>
        <taxon>Vertebrata</taxon>
        <taxon>Euteleostomi</taxon>
        <taxon>Mammalia</taxon>
        <taxon>Eutheria</taxon>
        <taxon>Euarchontoglires</taxon>
        <taxon>Glires</taxon>
        <taxon>Lagomorpha</taxon>
        <taxon>Leporidae</taxon>
        <taxon>Oryctolagus</taxon>
    </lineage>
</organism>
<sequence length="68" mass="6910">MVDCQDVSVGVSQGPAANQGLEGRLPEGGLPVPKEVNRKKMAGTSAASPTPPGGHGLRAPGVSYRHSF</sequence>
<dbReference type="Pfam" id="PF11092">
    <property type="entry name" value="Alveol-reg_P311"/>
    <property type="match status" value="1"/>
</dbReference>
<dbReference type="GO" id="GO:0045664">
    <property type="term" value="P:regulation of neuron differentiation"/>
    <property type="evidence" value="ECO:0007669"/>
    <property type="project" value="TreeGrafter"/>
</dbReference>
<evidence type="ECO:0000313" key="5">
    <source>
        <dbReference type="Ensembl" id="ENSOCUP00000034092.1"/>
    </source>
</evidence>
<dbReference type="CTD" id="9315"/>
<evidence type="ECO:0000256" key="3">
    <source>
        <dbReference type="ARBA" id="ARBA00033348"/>
    </source>
</evidence>
<dbReference type="InterPro" id="IPR024417">
    <property type="entry name" value="Neuronal_3.1"/>
</dbReference>
<accession>A0A5F9CKF6</accession>
<dbReference type="AlphaFoldDB" id="A0A5F9CKF6"/>
<dbReference type="GeneTree" id="ENSGT00390000016521"/>
<proteinExistence type="predicted"/>
<reference evidence="5 6" key="1">
    <citation type="journal article" date="2011" name="Nature">
        <title>A high-resolution map of human evolutionary constraint using 29 mammals.</title>
        <authorList>
            <person name="Lindblad-Toh K."/>
            <person name="Garber M."/>
            <person name="Zuk O."/>
            <person name="Lin M.F."/>
            <person name="Parker B.J."/>
            <person name="Washietl S."/>
            <person name="Kheradpour P."/>
            <person name="Ernst J."/>
            <person name="Jordan G."/>
            <person name="Mauceli E."/>
            <person name="Ward L.D."/>
            <person name="Lowe C.B."/>
            <person name="Holloway A.K."/>
            <person name="Clamp M."/>
            <person name="Gnerre S."/>
            <person name="Alfoldi J."/>
            <person name="Beal K."/>
            <person name="Chang J."/>
            <person name="Clawson H."/>
            <person name="Cuff J."/>
            <person name="Di Palma F."/>
            <person name="Fitzgerald S."/>
            <person name="Flicek P."/>
            <person name="Guttman M."/>
            <person name="Hubisz M.J."/>
            <person name="Jaffe D.B."/>
            <person name="Jungreis I."/>
            <person name="Kent W.J."/>
            <person name="Kostka D."/>
            <person name="Lara M."/>
            <person name="Martins A.L."/>
            <person name="Massingham T."/>
            <person name="Moltke I."/>
            <person name="Raney B.J."/>
            <person name="Rasmussen M.D."/>
            <person name="Robinson J."/>
            <person name="Stark A."/>
            <person name="Vilella A.J."/>
            <person name="Wen J."/>
            <person name="Xie X."/>
            <person name="Zody M.C."/>
            <person name="Baldwin J."/>
            <person name="Bloom T."/>
            <person name="Chin C.W."/>
            <person name="Heiman D."/>
            <person name="Nicol R."/>
            <person name="Nusbaum C."/>
            <person name="Young S."/>
            <person name="Wilkinson J."/>
            <person name="Worley K.C."/>
            <person name="Kovar C.L."/>
            <person name="Muzny D.M."/>
            <person name="Gibbs R.A."/>
            <person name="Cree A."/>
            <person name="Dihn H.H."/>
            <person name="Fowler G."/>
            <person name="Jhangiani S."/>
            <person name="Joshi V."/>
            <person name="Lee S."/>
            <person name="Lewis L.R."/>
            <person name="Nazareth L.V."/>
            <person name="Okwuonu G."/>
            <person name="Santibanez J."/>
            <person name="Warren W.C."/>
            <person name="Mardis E.R."/>
            <person name="Weinstock G.M."/>
            <person name="Wilson R.K."/>
            <person name="Delehaunty K."/>
            <person name="Dooling D."/>
            <person name="Fronik C."/>
            <person name="Fulton L."/>
            <person name="Fulton B."/>
            <person name="Graves T."/>
            <person name="Minx P."/>
            <person name="Sodergren E."/>
            <person name="Birney E."/>
            <person name="Margulies E.H."/>
            <person name="Herrero J."/>
            <person name="Green E.D."/>
            <person name="Haussler D."/>
            <person name="Siepel A."/>
            <person name="Goldman N."/>
            <person name="Pollard K.S."/>
            <person name="Pedersen J.S."/>
            <person name="Lander E.S."/>
            <person name="Kellis M."/>
        </authorList>
    </citation>
    <scope>NUCLEOTIDE SEQUENCE [LARGE SCALE GENOMIC DNA]</scope>
    <source>
        <strain evidence="6">Thorbecke</strain>
    </source>
</reference>
<dbReference type="Bgee" id="ENSOCUG00000034490">
    <property type="expression patterns" value="Expressed in embryo and 18 other cell types or tissues"/>
</dbReference>
<evidence type="ECO:0000313" key="6">
    <source>
        <dbReference type="Proteomes" id="UP000001811"/>
    </source>
</evidence>
<evidence type="ECO:0000256" key="4">
    <source>
        <dbReference type="SAM" id="MobiDB-lite"/>
    </source>
</evidence>
<feature type="compositionally biased region" description="Low complexity" evidence="4">
    <location>
        <begin position="20"/>
        <end position="31"/>
    </location>
</feature>
<reference evidence="5" key="2">
    <citation type="submission" date="2025-08" db="UniProtKB">
        <authorList>
            <consortium name="Ensembl"/>
        </authorList>
    </citation>
    <scope>IDENTIFICATION</scope>
    <source>
        <strain evidence="5">Thorbecke</strain>
    </source>
</reference>
<feature type="region of interest" description="Disordered" evidence="4">
    <location>
        <begin position="1"/>
        <end position="68"/>
    </location>
</feature>
<dbReference type="STRING" id="9986.ENSOCUP00000034092"/>
<protein>
    <recommendedName>
        <fullName evidence="1">Neuronal regeneration-related protein</fullName>
    </recommendedName>
    <alternativeName>
        <fullName evidence="2">Neuronal protein 3.1</fullName>
    </alternativeName>
    <alternativeName>
        <fullName evidence="3">Protein p311</fullName>
    </alternativeName>
</protein>
<dbReference type="Proteomes" id="UP000001811">
    <property type="component" value="Unplaced"/>
</dbReference>
<dbReference type="PANTHER" id="PTHR17102">
    <property type="entry name" value="NEURONAL REGENERATION-RELATED PROTEIN"/>
    <property type="match status" value="1"/>
</dbReference>
<dbReference type="RefSeq" id="XP_051690489.1">
    <property type="nucleotide sequence ID" value="XM_051834529.2"/>
</dbReference>
<keyword evidence="6" id="KW-1185">Reference proteome</keyword>
<dbReference type="FunCoup" id="A0A5F9CKF6">
    <property type="interactions" value="308"/>
</dbReference>
<dbReference type="GeneID" id="103345117"/>
<gene>
    <name evidence="5" type="primary">NREP</name>
</gene>
<evidence type="ECO:0000256" key="1">
    <source>
        <dbReference type="ARBA" id="ARBA00022173"/>
    </source>
</evidence>
<dbReference type="GO" id="GO:0031103">
    <property type="term" value="P:axon regeneration"/>
    <property type="evidence" value="ECO:0007669"/>
    <property type="project" value="TreeGrafter"/>
</dbReference>
<dbReference type="GO" id="GO:0017015">
    <property type="term" value="P:regulation of transforming growth factor beta receptor signaling pathway"/>
    <property type="evidence" value="ECO:0007669"/>
    <property type="project" value="Ensembl"/>
</dbReference>
<evidence type="ECO:0000256" key="2">
    <source>
        <dbReference type="ARBA" id="ARBA00031310"/>
    </source>
</evidence>
<dbReference type="RefSeq" id="XP_051690490.1">
    <property type="nucleotide sequence ID" value="XM_051834530.2"/>
</dbReference>